<dbReference type="GO" id="GO:0016491">
    <property type="term" value="F:oxidoreductase activity"/>
    <property type="evidence" value="ECO:0007669"/>
    <property type="project" value="UniProtKB-KW"/>
</dbReference>
<gene>
    <name evidence="7" type="ORF">IAC54_05560</name>
</gene>
<evidence type="ECO:0000256" key="5">
    <source>
        <dbReference type="ARBA" id="ARBA00023002"/>
    </source>
</evidence>
<dbReference type="InterPro" id="IPR000415">
    <property type="entry name" value="Nitroreductase-like"/>
</dbReference>
<keyword evidence="4" id="KW-0288">FMN</keyword>
<dbReference type="InterPro" id="IPR029479">
    <property type="entry name" value="Nitroreductase"/>
</dbReference>
<dbReference type="Pfam" id="PF00881">
    <property type="entry name" value="Nitroreductase"/>
    <property type="match status" value="2"/>
</dbReference>
<evidence type="ECO:0000256" key="3">
    <source>
        <dbReference type="ARBA" id="ARBA00022630"/>
    </source>
</evidence>
<dbReference type="Gene3D" id="3.40.109.10">
    <property type="entry name" value="NADH Oxidase"/>
    <property type="match status" value="1"/>
</dbReference>
<dbReference type="SUPFAM" id="SSF55469">
    <property type="entry name" value="FMN-dependent nitroreductase-like"/>
    <property type="match status" value="1"/>
</dbReference>
<dbReference type="PANTHER" id="PTHR43673">
    <property type="entry name" value="NAD(P)H NITROREDUCTASE YDGI-RELATED"/>
    <property type="match status" value="1"/>
</dbReference>
<organism evidence="7 8">
    <name type="scientific">Candidatus Caccoplasma merdipullorum</name>
    <dbReference type="NCBI Taxonomy" id="2840718"/>
    <lineage>
        <taxon>Bacteria</taxon>
        <taxon>Pseudomonadati</taxon>
        <taxon>Bacteroidota</taxon>
        <taxon>Bacteroidia</taxon>
        <taxon>Bacteroidales</taxon>
        <taxon>Bacteroidaceae</taxon>
        <taxon>Bacteroidaceae incertae sedis</taxon>
        <taxon>Candidatus Caccoplasma</taxon>
    </lineage>
</organism>
<evidence type="ECO:0000256" key="4">
    <source>
        <dbReference type="ARBA" id="ARBA00022643"/>
    </source>
</evidence>
<accession>A0A9D9H404</accession>
<proteinExistence type="inferred from homology"/>
<reference evidence="7" key="1">
    <citation type="submission" date="2020-10" db="EMBL/GenBank/DDBJ databases">
        <authorList>
            <person name="Gilroy R."/>
        </authorList>
    </citation>
    <scope>NUCLEOTIDE SEQUENCE</scope>
    <source>
        <strain evidence="7">G3-4614</strain>
    </source>
</reference>
<feature type="domain" description="Nitroreductase" evidence="6">
    <location>
        <begin position="11"/>
        <end position="63"/>
    </location>
</feature>
<name>A0A9D9H404_9BACT</name>
<keyword evidence="3" id="KW-0285">Flavoprotein</keyword>
<comment type="cofactor">
    <cofactor evidence="1">
        <name>FMN</name>
        <dbReference type="ChEBI" id="CHEBI:58210"/>
    </cofactor>
</comment>
<evidence type="ECO:0000259" key="6">
    <source>
        <dbReference type="Pfam" id="PF00881"/>
    </source>
</evidence>
<dbReference type="EMBL" id="JADIMW010000062">
    <property type="protein sequence ID" value="MBO8438350.1"/>
    <property type="molecule type" value="Genomic_DNA"/>
</dbReference>
<dbReference type="AlphaFoldDB" id="A0A9D9H404"/>
<evidence type="ECO:0000313" key="7">
    <source>
        <dbReference type="EMBL" id="MBO8438350.1"/>
    </source>
</evidence>
<reference evidence="7" key="2">
    <citation type="journal article" date="2021" name="PeerJ">
        <title>Extensive microbial diversity within the chicken gut microbiome revealed by metagenomics and culture.</title>
        <authorList>
            <person name="Gilroy R."/>
            <person name="Ravi A."/>
            <person name="Getino M."/>
            <person name="Pursley I."/>
            <person name="Horton D.L."/>
            <person name="Alikhan N.F."/>
            <person name="Baker D."/>
            <person name="Gharbi K."/>
            <person name="Hall N."/>
            <person name="Watson M."/>
            <person name="Adriaenssens E.M."/>
            <person name="Foster-Nyarko E."/>
            <person name="Jarju S."/>
            <person name="Secka A."/>
            <person name="Antonio M."/>
            <person name="Oren A."/>
            <person name="Chaudhuri R.R."/>
            <person name="La Ragione R."/>
            <person name="Hildebrand F."/>
            <person name="Pallen M.J."/>
        </authorList>
    </citation>
    <scope>NUCLEOTIDE SEQUENCE</scope>
    <source>
        <strain evidence="7">G3-4614</strain>
    </source>
</reference>
<dbReference type="PANTHER" id="PTHR43673:SF2">
    <property type="entry name" value="NITROREDUCTASE"/>
    <property type="match status" value="1"/>
</dbReference>
<feature type="domain" description="Nitroreductase" evidence="6">
    <location>
        <begin position="66"/>
        <end position="152"/>
    </location>
</feature>
<dbReference type="CDD" id="cd20609">
    <property type="entry name" value="nitroreductase"/>
    <property type="match status" value="1"/>
</dbReference>
<sequence>MTDIKDFMELVRQRSSVRRYSERPVEREKIELLLESARLAPSAVNFQPWKFIVITSTEGKEALCQSYTNDWFRTASVYIVACGNHAVSWHRRFDTKDHCDIDVAIAVEHICLCAAAQGLGTCWVCNFDPVKLGEYLALPEGWEPVAIIPVGYPEGDGAVRPKNRKTIEEVAEWIED</sequence>
<comment type="similarity">
    <text evidence="2">Belongs to the nitroreductase family.</text>
</comment>
<evidence type="ECO:0000313" key="8">
    <source>
        <dbReference type="Proteomes" id="UP000823636"/>
    </source>
</evidence>
<dbReference type="Proteomes" id="UP000823636">
    <property type="component" value="Unassembled WGS sequence"/>
</dbReference>
<protein>
    <submittedName>
        <fullName evidence="7">Nitroreductase family protein</fullName>
    </submittedName>
</protein>
<comment type="caution">
    <text evidence="7">The sequence shown here is derived from an EMBL/GenBank/DDBJ whole genome shotgun (WGS) entry which is preliminary data.</text>
</comment>
<evidence type="ECO:0000256" key="2">
    <source>
        <dbReference type="ARBA" id="ARBA00007118"/>
    </source>
</evidence>
<evidence type="ECO:0000256" key="1">
    <source>
        <dbReference type="ARBA" id="ARBA00001917"/>
    </source>
</evidence>
<keyword evidence="5" id="KW-0560">Oxidoreductase</keyword>